<dbReference type="EMBL" id="BPEY01000232">
    <property type="protein sequence ID" value="GIU52782.1"/>
    <property type="molecule type" value="Genomic_DNA"/>
</dbReference>
<evidence type="ECO:0000313" key="1">
    <source>
        <dbReference type="EMBL" id="GIU52782.1"/>
    </source>
</evidence>
<comment type="caution">
    <text evidence="1">The sequence shown here is derived from an EMBL/GenBank/DDBJ whole genome shotgun (WGS) entry which is preliminary data.</text>
</comment>
<keyword evidence="2" id="KW-1185">Reference proteome</keyword>
<gene>
    <name evidence="1" type="ORF">TUM4438_46270</name>
</gene>
<proteinExistence type="predicted"/>
<organism evidence="1 2">
    <name type="scientific">Shewanella sairae</name>
    <dbReference type="NCBI Taxonomy" id="190310"/>
    <lineage>
        <taxon>Bacteria</taxon>
        <taxon>Pseudomonadati</taxon>
        <taxon>Pseudomonadota</taxon>
        <taxon>Gammaproteobacteria</taxon>
        <taxon>Alteromonadales</taxon>
        <taxon>Shewanellaceae</taxon>
        <taxon>Shewanella</taxon>
    </lineage>
</organism>
<evidence type="ECO:0000313" key="2">
    <source>
        <dbReference type="Proteomes" id="UP000887104"/>
    </source>
</evidence>
<dbReference type="RefSeq" id="WP_220783608.1">
    <property type="nucleotide sequence ID" value="NZ_BPEY01000232.1"/>
</dbReference>
<sequence>MKSKRKTRKKSHAAVSLVDALFRRQLPKGAFNAPLRYWIASFNEFIEIEEINVVVHQYVDPKIMPYCIYGLTRNIAQALNERYELKGVVAPELPKLGFAIVDNKTKLALTSFDDLEHAKAYVLTLSPKVKVFRTNSLELKVEEPNYLDLPAVDADFTRQDWIDYFLNKENDHSFFAAVSEDGVYEMLERLVAFGAPKRILNDFCENYDLSKAIDFTRERQLPAYQIGLSVAMNFEQHYSRFEGNNGGRHECEQLQA</sequence>
<protein>
    <submittedName>
        <fullName evidence="1">Uncharacterized protein</fullName>
    </submittedName>
</protein>
<dbReference type="Proteomes" id="UP000887104">
    <property type="component" value="Unassembled WGS sequence"/>
</dbReference>
<accession>A0ABQ4PS65</accession>
<name>A0ABQ4PS65_9GAMM</name>
<reference evidence="1" key="1">
    <citation type="submission" date="2021-05" db="EMBL/GenBank/DDBJ databases">
        <title>Molecular characterization for Shewanella algae harboring chromosomal blaOXA-55-like strains isolated from clinical and environment sample.</title>
        <authorList>
            <person name="Ohama Y."/>
            <person name="Aoki K."/>
            <person name="Harada S."/>
            <person name="Moriya K."/>
            <person name="Ishii Y."/>
            <person name="Tateda K."/>
        </authorList>
    </citation>
    <scope>NUCLEOTIDE SEQUENCE</scope>
    <source>
        <strain evidence="1">JCM 11563</strain>
    </source>
</reference>